<feature type="compositionally biased region" description="Low complexity" evidence="1">
    <location>
        <begin position="29"/>
        <end position="46"/>
    </location>
</feature>
<accession>A0ABQ9JPB0</accession>
<organism evidence="2 3">
    <name type="scientific">Molorchus minor</name>
    <dbReference type="NCBI Taxonomy" id="1323400"/>
    <lineage>
        <taxon>Eukaryota</taxon>
        <taxon>Metazoa</taxon>
        <taxon>Ecdysozoa</taxon>
        <taxon>Arthropoda</taxon>
        <taxon>Hexapoda</taxon>
        <taxon>Insecta</taxon>
        <taxon>Pterygota</taxon>
        <taxon>Neoptera</taxon>
        <taxon>Endopterygota</taxon>
        <taxon>Coleoptera</taxon>
        <taxon>Polyphaga</taxon>
        <taxon>Cucujiformia</taxon>
        <taxon>Chrysomeloidea</taxon>
        <taxon>Cerambycidae</taxon>
        <taxon>Lamiinae</taxon>
        <taxon>Monochamini</taxon>
        <taxon>Molorchus</taxon>
    </lineage>
</organism>
<keyword evidence="3" id="KW-1185">Reference proteome</keyword>
<gene>
    <name evidence="2" type="ORF">NQ317_017513</name>
</gene>
<dbReference type="Proteomes" id="UP001162164">
    <property type="component" value="Unassembled WGS sequence"/>
</dbReference>
<proteinExistence type="predicted"/>
<reference evidence="2" key="1">
    <citation type="journal article" date="2023" name="Insect Mol. Biol.">
        <title>Genome sequencing provides insights into the evolution of gene families encoding plant cell wall-degrading enzymes in longhorned beetles.</title>
        <authorList>
            <person name="Shin N.R."/>
            <person name="Okamura Y."/>
            <person name="Kirsch R."/>
            <person name="Pauchet Y."/>
        </authorList>
    </citation>
    <scope>NUCLEOTIDE SEQUENCE</scope>
    <source>
        <strain evidence="2">MMC_N1</strain>
    </source>
</reference>
<comment type="caution">
    <text evidence="2">The sequence shown here is derived from an EMBL/GenBank/DDBJ whole genome shotgun (WGS) entry which is preliminary data.</text>
</comment>
<name>A0ABQ9JPB0_9CUCU</name>
<evidence type="ECO:0000313" key="2">
    <source>
        <dbReference type="EMBL" id="KAJ8979890.1"/>
    </source>
</evidence>
<feature type="region of interest" description="Disordered" evidence="1">
    <location>
        <begin position="18"/>
        <end position="72"/>
    </location>
</feature>
<dbReference type="EMBL" id="JAPWTJ010000305">
    <property type="protein sequence ID" value="KAJ8979890.1"/>
    <property type="molecule type" value="Genomic_DNA"/>
</dbReference>
<protein>
    <submittedName>
        <fullName evidence="2">Uncharacterized protein</fullName>
    </submittedName>
</protein>
<sequence>MVESIKEKEPNLAALADRINLEQPSGVASDSSSNSSSSSSSDSDSTNSEDDDSGQESITAKKKRRKSDNEAEQSMIHLLHGLAIKGLPYYLPKIHKTMMSKYT</sequence>
<evidence type="ECO:0000313" key="3">
    <source>
        <dbReference type="Proteomes" id="UP001162164"/>
    </source>
</evidence>
<evidence type="ECO:0000256" key="1">
    <source>
        <dbReference type="SAM" id="MobiDB-lite"/>
    </source>
</evidence>